<dbReference type="Gene3D" id="3.40.50.360">
    <property type="match status" value="1"/>
</dbReference>
<dbReference type="PROSITE" id="PS50902">
    <property type="entry name" value="FLAVODOXIN_LIKE"/>
    <property type="match status" value="1"/>
</dbReference>
<feature type="non-terminal residue" evidence="2">
    <location>
        <position position="1"/>
    </location>
</feature>
<proteinExistence type="predicted"/>
<comment type="caution">
    <text evidence="2">The sequence shown here is derived from an EMBL/GenBank/DDBJ whole genome shotgun (WGS) entry which is preliminary data.</text>
</comment>
<evidence type="ECO:0000313" key="3">
    <source>
        <dbReference type="Proteomes" id="UP001057375"/>
    </source>
</evidence>
<evidence type="ECO:0000259" key="1">
    <source>
        <dbReference type="PROSITE" id="PS50902"/>
    </source>
</evidence>
<protein>
    <submittedName>
        <fullName evidence="2">Rubredoxin-oxygen oxidoreductase like protein</fullName>
    </submittedName>
</protein>
<organism evidence="2 3">
    <name type="scientific">Aduncisulcus paluster</name>
    <dbReference type="NCBI Taxonomy" id="2918883"/>
    <lineage>
        <taxon>Eukaryota</taxon>
        <taxon>Metamonada</taxon>
        <taxon>Carpediemonas-like organisms</taxon>
        <taxon>Aduncisulcus</taxon>
    </lineage>
</organism>
<accession>A0ABQ5KJJ6</accession>
<keyword evidence="3" id="KW-1185">Reference proteome</keyword>
<dbReference type="SUPFAM" id="SSF52218">
    <property type="entry name" value="Flavoproteins"/>
    <property type="match status" value="1"/>
</dbReference>
<dbReference type="InterPro" id="IPR008254">
    <property type="entry name" value="Flavodoxin/NO_synth"/>
</dbReference>
<dbReference type="Pfam" id="PF00258">
    <property type="entry name" value="Flavodoxin_1"/>
    <property type="match status" value="1"/>
</dbReference>
<sequence>VSDMLALYTSIADGSITKPKVTVVYDTFYHATESMARAVEEGVRSVGCDVERLNASVAGTTSVARHCFDSKVTAWGTPTLNGGMHPDIAGVLHYAKGLKLLEKKPGAVFGSYGWGPGGTSTLAAQLEESGSTLVCDPVSMQWRPTEEKLKECFDLGKRLGNIALEKEKFEIK</sequence>
<dbReference type="Proteomes" id="UP001057375">
    <property type="component" value="Unassembled WGS sequence"/>
</dbReference>
<dbReference type="PANTHER" id="PTHR43717:SF1">
    <property type="entry name" value="ANAEROBIC NITRIC OXIDE REDUCTASE FLAVORUBREDOXIN"/>
    <property type="match status" value="1"/>
</dbReference>
<dbReference type="EMBL" id="BQXS01009685">
    <property type="protein sequence ID" value="GKT31484.1"/>
    <property type="molecule type" value="Genomic_DNA"/>
</dbReference>
<evidence type="ECO:0000313" key="2">
    <source>
        <dbReference type="EMBL" id="GKT31484.1"/>
    </source>
</evidence>
<name>A0ABQ5KJJ6_9EUKA</name>
<dbReference type="PANTHER" id="PTHR43717">
    <property type="entry name" value="ANAEROBIC NITRIC OXIDE REDUCTASE FLAVORUBREDOXIN"/>
    <property type="match status" value="1"/>
</dbReference>
<feature type="domain" description="Flavodoxin-like" evidence="1">
    <location>
        <begin position="21"/>
        <end position="160"/>
    </location>
</feature>
<reference evidence="2" key="1">
    <citation type="submission" date="2022-03" db="EMBL/GenBank/DDBJ databases">
        <title>Draft genome sequence of Aduncisulcus paluster, a free-living microaerophilic Fornicata.</title>
        <authorList>
            <person name="Yuyama I."/>
            <person name="Kume K."/>
            <person name="Tamura T."/>
            <person name="Inagaki Y."/>
            <person name="Hashimoto T."/>
        </authorList>
    </citation>
    <scope>NUCLEOTIDE SEQUENCE</scope>
    <source>
        <strain evidence="2">NY0171</strain>
    </source>
</reference>
<dbReference type="InterPro" id="IPR029039">
    <property type="entry name" value="Flavoprotein-like_sf"/>
</dbReference>
<gene>
    <name evidence="2" type="ORF">ADUPG1_005910</name>
</gene>